<evidence type="ECO:0000256" key="2">
    <source>
        <dbReference type="ARBA" id="ARBA00004941"/>
    </source>
</evidence>
<dbReference type="PANTHER" id="PTHR43814">
    <property type="entry name" value="ARGININOSUCCINATE LYASE"/>
    <property type="match status" value="1"/>
</dbReference>
<dbReference type="InterPro" id="IPR024083">
    <property type="entry name" value="Fumarase/histidase_N"/>
</dbReference>
<comment type="caution">
    <text evidence="9">The sequence shown here is derived from an EMBL/GenBank/DDBJ whole genome shotgun (WGS) entry which is preliminary data.</text>
</comment>
<sequence length="502" mass="56735">MSVENNRGRIKKPIAPEIVKYISDPVAKSDYETSYFTYLTVNRAHVLMLEKQGIITRDVCRQILKATREIEANPIAPDFKKDSGIEDLYTTLERRLIKMVGLEVGGQQHTARSRNDLGATVVRMDTRDYYLKICEYFLKLRRTLIDVARKNYDAVFSGYTHMQPSEPITYAHYLSGVLTGLERDYRRYEAAWQGLNICPLGGGSMGSTSFPIDRWMTTKLLGFDRPIPNSIDTVASRDYALEITATLAMAADTLSRLAFDNYIWSTPEYGYIEVDDSCAVCSSIMPQKKNAFTFEHIKAKAGHMAGYAMAMYACMKNIIYSHSKDTSVETTKNLRVAMQEMESDFVLAELTMRTLTVNKDVMYDHARRNFCTVTELANYLVRHDGVSFREAHEIIATVVGNLVERKLTCAELDRASINEVSRKEFGFETKLTDELIAEALDPRRIVEAKKVLGGTARQEVERQLAALEEQLVKDEATLQSRRAGLATAQSELDRLTSEMIGG</sequence>
<dbReference type="Proteomes" id="UP001297600">
    <property type="component" value="Unassembled WGS sequence"/>
</dbReference>
<dbReference type="InterPro" id="IPR029419">
    <property type="entry name" value="Arg_succ_lyase_C"/>
</dbReference>
<dbReference type="HAMAP" id="MF_00006">
    <property type="entry name" value="Arg_succ_lyase"/>
    <property type="match status" value="1"/>
</dbReference>
<feature type="domain" description="Fumarate lyase N-terminal" evidence="7">
    <location>
        <begin position="49"/>
        <end position="306"/>
    </location>
</feature>
<keyword evidence="10" id="KW-1185">Reference proteome</keyword>
<evidence type="ECO:0000313" key="10">
    <source>
        <dbReference type="Proteomes" id="UP001297600"/>
    </source>
</evidence>
<comment type="pathway">
    <text evidence="2 6">Amino-acid biosynthesis; L-arginine biosynthesis; L-arginine from L-ornithine and carbamoyl phosphate: step 3/3.</text>
</comment>
<dbReference type="InterPro" id="IPR008948">
    <property type="entry name" value="L-Aspartase-like"/>
</dbReference>
<comment type="similarity">
    <text evidence="6">Belongs to the lyase 1 family. Argininosuccinate lyase subfamily.</text>
</comment>
<protein>
    <recommendedName>
        <fullName evidence="3 6">Argininosuccinate lyase</fullName>
        <shortName evidence="6">ASAL</shortName>
        <ecNumber evidence="3 6">4.3.2.1</ecNumber>
    </recommendedName>
    <alternativeName>
        <fullName evidence="6">Arginosuccinase</fullName>
    </alternativeName>
</protein>
<gene>
    <name evidence="6 9" type="primary">argH</name>
    <name evidence="9" type="ORF">MAF45_03125</name>
</gene>
<evidence type="ECO:0000313" key="9">
    <source>
        <dbReference type="EMBL" id="MCG5030440.1"/>
    </source>
</evidence>
<reference evidence="9 10" key="1">
    <citation type="submission" date="2022-02" db="EMBL/GenBank/DDBJ databases">
        <title>Mesosutterella porci, a novel member of the family Sutterellaceae from pig feces.</title>
        <authorList>
            <person name="Wylensek D."/>
            <person name="Clavel T."/>
        </authorList>
    </citation>
    <scope>NUCLEOTIDE SEQUENCE [LARGE SCALE GENOMIC DNA]</scope>
    <source>
        <strain evidence="10">oilRF-744-wt-GAM-9</strain>
    </source>
</reference>
<organism evidence="9 10">
    <name type="scientific">Mesosutterella porci</name>
    <dbReference type="NCBI Taxonomy" id="2915351"/>
    <lineage>
        <taxon>Bacteria</taxon>
        <taxon>Pseudomonadati</taxon>
        <taxon>Pseudomonadota</taxon>
        <taxon>Betaproteobacteria</taxon>
        <taxon>Burkholderiales</taxon>
        <taxon>Sutterellaceae</taxon>
        <taxon>Mesosutterella</taxon>
    </lineage>
</organism>
<dbReference type="RefSeq" id="WP_237978097.1">
    <property type="nucleotide sequence ID" value="NZ_JAKNCT010000003.1"/>
</dbReference>
<evidence type="ECO:0000259" key="7">
    <source>
        <dbReference type="Pfam" id="PF00206"/>
    </source>
</evidence>
<accession>A0ABS9MPA6</accession>
<keyword evidence="4 6" id="KW-0055">Arginine biosynthesis</keyword>
<evidence type="ECO:0000259" key="8">
    <source>
        <dbReference type="Pfam" id="PF14698"/>
    </source>
</evidence>
<dbReference type="Gene3D" id="1.20.200.10">
    <property type="entry name" value="Fumarase/aspartase (Central domain)"/>
    <property type="match status" value="1"/>
</dbReference>
<evidence type="ECO:0000256" key="5">
    <source>
        <dbReference type="ARBA" id="ARBA00023239"/>
    </source>
</evidence>
<dbReference type="PANTHER" id="PTHR43814:SF1">
    <property type="entry name" value="ARGININOSUCCINATE LYASE"/>
    <property type="match status" value="1"/>
</dbReference>
<dbReference type="Gene3D" id="1.10.40.30">
    <property type="entry name" value="Fumarase/aspartase (C-terminal domain)"/>
    <property type="match status" value="1"/>
</dbReference>
<evidence type="ECO:0000256" key="3">
    <source>
        <dbReference type="ARBA" id="ARBA00012338"/>
    </source>
</evidence>
<feature type="domain" description="Argininosuccinate lyase C-terminal" evidence="8">
    <location>
        <begin position="370"/>
        <end position="447"/>
    </location>
</feature>
<dbReference type="SUPFAM" id="SSF48557">
    <property type="entry name" value="L-aspartase-like"/>
    <property type="match status" value="1"/>
</dbReference>
<comment type="catalytic activity">
    <reaction evidence="1 6">
        <text>2-(N(omega)-L-arginino)succinate = fumarate + L-arginine</text>
        <dbReference type="Rhea" id="RHEA:24020"/>
        <dbReference type="ChEBI" id="CHEBI:29806"/>
        <dbReference type="ChEBI" id="CHEBI:32682"/>
        <dbReference type="ChEBI" id="CHEBI:57472"/>
        <dbReference type="EC" id="4.3.2.1"/>
    </reaction>
</comment>
<dbReference type="Pfam" id="PF00206">
    <property type="entry name" value="Lyase_1"/>
    <property type="match status" value="1"/>
</dbReference>
<name>A0ABS9MPA6_9BURK</name>
<dbReference type="Pfam" id="PF14698">
    <property type="entry name" value="ASL_C2"/>
    <property type="match status" value="1"/>
</dbReference>
<keyword evidence="5 6" id="KW-0456">Lyase</keyword>
<dbReference type="EC" id="4.3.2.1" evidence="3 6"/>
<keyword evidence="6" id="KW-0028">Amino-acid biosynthesis</keyword>
<dbReference type="EMBL" id="JAKNCT010000003">
    <property type="protein sequence ID" value="MCG5030440.1"/>
    <property type="molecule type" value="Genomic_DNA"/>
</dbReference>
<evidence type="ECO:0000256" key="4">
    <source>
        <dbReference type="ARBA" id="ARBA00022571"/>
    </source>
</evidence>
<dbReference type="PRINTS" id="PR00145">
    <property type="entry name" value="ARGSUCLYASE"/>
</dbReference>
<proteinExistence type="inferred from homology"/>
<evidence type="ECO:0000256" key="1">
    <source>
        <dbReference type="ARBA" id="ARBA00000985"/>
    </source>
</evidence>
<dbReference type="GO" id="GO:0004056">
    <property type="term" value="F:argininosuccinate lyase activity"/>
    <property type="evidence" value="ECO:0007669"/>
    <property type="project" value="UniProtKB-EC"/>
</dbReference>
<dbReference type="InterPro" id="IPR000362">
    <property type="entry name" value="Fumarate_lyase_fam"/>
</dbReference>
<comment type="subcellular location">
    <subcellularLocation>
        <location evidence="6">Cytoplasm</location>
    </subcellularLocation>
</comment>
<dbReference type="CDD" id="cd01359">
    <property type="entry name" value="Argininosuccinate_lyase"/>
    <property type="match status" value="1"/>
</dbReference>
<dbReference type="InterPro" id="IPR022761">
    <property type="entry name" value="Fumarate_lyase_N"/>
</dbReference>
<dbReference type="Gene3D" id="1.10.275.10">
    <property type="entry name" value="Fumarase/aspartase (N-terminal domain)"/>
    <property type="match status" value="1"/>
</dbReference>
<evidence type="ECO:0000256" key="6">
    <source>
        <dbReference type="HAMAP-Rule" id="MF_00006"/>
    </source>
</evidence>
<dbReference type="InterPro" id="IPR009049">
    <property type="entry name" value="Argininosuccinate_lyase"/>
</dbReference>
<keyword evidence="6" id="KW-0963">Cytoplasm</keyword>
<dbReference type="NCBIfam" id="TIGR00838">
    <property type="entry name" value="argH"/>
    <property type="match status" value="1"/>
</dbReference>
<dbReference type="PRINTS" id="PR00149">
    <property type="entry name" value="FUMRATELYASE"/>
</dbReference>